<sequence length="110" mass="12049">EGERLGRVDGRELGFAKGFEIGQEIGFYGGCHAVWSRCVREDPECFSDRAKKGVETFGASLAAFPLRDPQDVAILETLNAIRGKFKAIVAALGMHREYNALEPAAPEMSF</sequence>
<accession>C1N0X7</accession>
<reference evidence="1 2" key="1">
    <citation type="journal article" date="2009" name="Science">
        <title>Green evolution and dynamic adaptations revealed by genomes of the marine picoeukaryotes Micromonas.</title>
        <authorList>
            <person name="Worden A.Z."/>
            <person name="Lee J.H."/>
            <person name="Mock T."/>
            <person name="Rouze P."/>
            <person name="Simmons M.P."/>
            <person name="Aerts A.L."/>
            <person name="Allen A.E."/>
            <person name="Cuvelier M.L."/>
            <person name="Derelle E."/>
            <person name="Everett M.V."/>
            <person name="Foulon E."/>
            <person name="Grimwood J."/>
            <person name="Gundlach H."/>
            <person name="Henrissat B."/>
            <person name="Napoli C."/>
            <person name="McDonald S.M."/>
            <person name="Parker M.S."/>
            <person name="Rombauts S."/>
            <person name="Salamov A."/>
            <person name="Von Dassow P."/>
            <person name="Badger J.H."/>
            <person name="Coutinho P.M."/>
            <person name="Demir E."/>
            <person name="Dubchak I."/>
            <person name="Gentemann C."/>
            <person name="Eikrem W."/>
            <person name="Gready J.E."/>
            <person name="John U."/>
            <person name="Lanier W."/>
            <person name="Lindquist E.A."/>
            <person name="Lucas S."/>
            <person name="Mayer K.F."/>
            <person name="Moreau H."/>
            <person name="Not F."/>
            <person name="Otillar R."/>
            <person name="Panaud O."/>
            <person name="Pangilinan J."/>
            <person name="Paulsen I."/>
            <person name="Piegu B."/>
            <person name="Poliakov A."/>
            <person name="Robbens S."/>
            <person name="Schmutz J."/>
            <person name="Toulza E."/>
            <person name="Wyss T."/>
            <person name="Zelensky A."/>
            <person name="Zhou K."/>
            <person name="Armbrust E.V."/>
            <person name="Bhattacharya D."/>
            <person name="Goodenough U.W."/>
            <person name="Van de Peer Y."/>
            <person name="Grigoriev I.V."/>
        </authorList>
    </citation>
    <scope>NUCLEOTIDE SEQUENCE [LARGE SCALE GENOMIC DNA]</scope>
    <source>
        <strain evidence="1 2">CCMP1545</strain>
    </source>
</reference>
<evidence type="ECO:0000313" key="1">
    <source>
        <dbReference type="EMBL" id="EEH54102.1"/>
    </source>
</evidence>
<dbReference type="STRING" id="564608.C1N0X7"/>
<name>C1N0X7_MICPC</name>
<dbReference type="EMBL" id="GG663744">
    <property type="protein sequence ID" value="EEH54102.1"/>
    <property type="molecule type" value="Genomic_DNA"/>
</dbReference>
<dbReference type="eggNOG" id="KOG4595">
    <property type="taxonomic scope" value="Eukaryota"/>
</dbReference>
<dbReference type="Proteomes" id="UP000001876">
    <property type="component" value="Unassembled WGS sequence"/>
</dbReference>
<keyword evidence="2" id="KW-1185">Reference proteome</keyword>
<dbReference type="AlphaFoldDB" id="C1N0X7"/>
<organism evidence="2">
    <name type="scientific">Micromonas pusilla (strain CCMP1545)</name>
    <name type="common">Picoplanktonic green alga</name>
    <dbReference type="NCBI Taxonomy" id="564608"/>
    <lineage>
        <taxon>Eukaryota</taxon>
        <taxon>Viridiplantae</taxon>
        <taxon>Chlorophyta</taxon>
        <taxon>Mamiellophyceae</taxon>
        <taxon>Mamiellales</taxon>
        <taxon>Mamiellaceae</taxon>
        <taxon>Micromonas</taxon>
    </lineage>
</organism>
<dbReference type="KEGG" id="mpp:MICPUCDRAFT_20397"/>
<dbReference type="RefSeq" id="XP_003061472.1">
    <property type="nucleotide sequence ID" value="XM_003061426.1"/>
</dbReference>
<dbReference type="PANTHER" id="PTHR28532">
    <property type="entry name" value="GEO13458P1"/>
    <property type="match status" value="1"/>
</dbReference>
<dbReference type="InterPro" id="IPR052436">
    <property type="entry name" value="LTO1_adapter"/>
</dbReference>
<dbReference type="PANTHER" id="PTHR28532:SF1">
    <property type="entry name" value="ORAL CANCER OVEREXPRESSED 1"/>
    <property type="match status" value="1"/>
</dbReference>
<protein>
    <submittedName>
        <fullName evidence="1">Predicted protein</fullName>
    </submittedName>
</protein>
<proteinExistence type="predicted"/>
<evidence type="ECO:0000313" key="2">
    <source>
        <dbReference type="Proteomes" id="UP000001876"/>
    </source>
</evidence>
<dbReference type="OMA" id="GMHREYN"/>
<feature type="non-terminal residue" evidence="1">
    <location>
        <position position="1"/>
    </location>
</feature>
<gene>
    <name evidence="1" type="ORF">MICPUCDRAFT_20397</name>
</gene>
<dbReference type="OrthoDB" id="48036at2759"/>
<dbReference type="GeneID" id="9687151"/>